<feature type="domain" description="RecF/RecN/SMC N-terminal" evidence="11">
    <location>
        <begin position="2"/>
        <end position="507"/>
    </location>
</feature>
<dbReference type="InterPro" id="IPR003395">
    <property type="entry name" value="RecF/RecN/SMC_N"/>
</dbReference>
<keyword evidence="7 9" id="KW-0234">DNA repair</keyword>
<dbReference type="Proteomes" id="UP000176050">
    <property type="component" value="Chromosome"/>
</dbReference>
<proteinExistence type="inferred from homology"/>
<name>A0A1D8P3T0_9FLAO</name>
<dbReference type="STRING" id="1850246.LPB138_00150"/>
<comment type="similarity">
    <text evidence="2 9">Belongs to the RecN family.</text>
</comment>
<evidence type="ECO:0000256" key="8">
    <source>
        <dbReference type="ARBA" id="ARBA00033408"/>
    </source>
</evidence>
<dbReference type="EMBL" id="CP017478">
    <property type="protein sequence ID" value="AOW19191.1"/>
    <property type="molecule type" value="Genomic_DNA"/>
</dbReference>
<dbReference type="KEGG" id="lul:LPB138_00150"/>
<dbReference type="PIRSF" id="PIRSF003128">
    <property type="entry name" value="RecN"/>
    <property type="match status" value="1"/>
</dbReference>
<dbReference type="GO" id="GO:0006281">
    <property type="term" value="P:DNA repair"/>
    <property type="evidence" value="ECO:0007669"/>
    <property type="project" value="UniProtKB-KW"/>
</dbReference>
<evidence type="ECO:0000313" key="13">
    <source>
        <dbReference type="Proteomes" id="UP000176050"/>
    </source>
</evidence>
<evidence type="ECO:0000256" key="2">
    <source>
        <dbReference type="ARBA" id="ARBA00009441"/>
    </source>
</evidence>
<dbReference type="Gene3D" id="3.40.50.300">
    <property type="entry name" value="P-loop containing nucleotide triphosphate hydrolases"/>
    <property type="match status" value="2"/>
</dbReference>
<evidence type="ECO:0000256" key="4">
    <source>
        <dbReference type="ARBA" id="ARBA00022741"/>
    </source>
</evidence>
<keyword evidence="5 9" id="KW-0227">DNA damage</keyword>
<organism evidence="12 13">
    <name type="scientific">Urechidicola croceus</name>
    <dbReference type="NCBI Taxonomy" id="1850246"/>
    <lineage>
        <taxon>Bacteria</taxon>
        <taxon>Pseudomonadati</taxon>
        <taxon>Bacteroidota</taxon>
        <taxon>Flavobacteriia</taxon>
        <taxon>Flavobacteriales</taxon>
        <taxon>Flavobacteriaceae</taxon>
        <taxon>Urechidicola</taxon>
    </lineage>
</organism>
<evidence type="ECO:0000256" key="9">
    <source>
        <dbReference type="PIRNR" id="PIRNR003128"/>
    </source>
</evidence>
<evidence type="ECO:0000256" key="10">
    <source>
        <dbReference type="SAM" id="Coils"/>
    </source>
</evidence>
<evidence type="ECO:0000256" key="7">
    <source>
        <dbReference type="ARBA" id="ARBA00023204"/>
    </source>
</evidence>
<dbReference type="OrthoDB" id="9806954at2"/>
<keyword evidence="6" id="KW-0067">ATP-binding</keyword>
<dbReference type="CDD" id="cd03241">
    <property type="entry name" value="ABC_RecN"/>
    <property type="match status" value="1"/>
</dbReference>
<accession>A0A1D8P3T0</accession>
<evidence type="ECO:0000259" key="11">
    <source>
        <dbReference type="Pfam" id="PF02463"/>
    </source>
</evidence>
<dbReference type="PANTHER" id="PTHR11059">
    <property type="entry name" value="DNA REPAIR PROTEIN RECN"/>
    <property type="match status" value="1"/>
</dbReference>
<dbReference type="NCBIfam" id="TIGR00634">
    <property type="entry name" value="recN"/>
    <property type="match status" value="1"/>
</dbReference>
<dbReference type="SUPFAM" id="SSF52540">
    <property type="entry name" value="P-loop containing nucleoside triphosphate hydrolases"/>
    <property type="match status" value="2"/>
</dbReference>
<comment type="function">
    <text evidence="1 9">May be involved in recombinational repair of damaged DNA.</text>
</comment>
<protein>
    <recommendedName>
        <fullName evidence="3 9">DNA repair protein RecN</fullName>
    </recommendedName>
    <alternativeName>
        <fullName evidence="8 9">Recombination protein N</fullName>
    </alternativeName>
</protein>
<keyword evidence="10" id="KW-0175">Coiled coil</keyword>
<dbReference type="RefSeq" id="WP_070235321.1">
    <property type="nucleotide sequence ID" value="NZ_CP017478.1"/>
</dbReference>
<evidence type="ECO:0000256" key="1">
    <source>
        <dbReference type="ARBA" id="ARBA00003618"/>
    </source>
</evidence>
<evidence type="ECO:0000256" key="5">
    <source>
        <dbReference type="ARBA" id="ARBA00022763"/>
    </source>
</evidence>
<evidence type="ECO:0000256" key="3">
    <source>
        <dbReference type="ARBA" id="ARBA00021315"/>
    </source>
</evidence>
<reference evidence="12 13" key="1">
    <citation type="submission" date="2016-10" db="EMBL/GenBank/DDBJ databases">
        <title>Lutibacter sp. LPB0138, isolated from marine gastropod.</title>
        <authorList>
            <person name="Kim E."/>
            <person name="Yi H."/>
        </authorList>
    </citation>
    <scope>NUCLEOTIDE SEQUENCE [LARGE SCALE GENOMIC DNA]</scope>
    <source>
        <strain evidence="12 13">LPB0138</strain>
    </source>
</reference>
<evidence type="ECO:0000256" key="6">
    <source>
        <dbReference type="ARBA" id="ARBA00022840"/>
    </source>
</evidence>
<dbReference type="InterPro" id="IPR027417">
    <property type="entry name" value="P-loop_NTPase"/>
</dbReference>
<gene>
    <name evidence="12" type="ORF">LPB138_00150</name>
</gene>
<dbReference type="GO" id="GO:0043590">
    <property type="term" value="C:bacterial nucleoid"/>
    <property type="evidence" value="ECO:0007669"/>
    <property type="project" value="TreeGrafter"/>
</dbReference>
<keyword evidence="4" id="KW-0547">Nucleotide-binding</keyword>
<dbReference type="InterPro" id="IPR004604">
    <property type="entry name" value="DNA_recomb/repair_RecN"/>
</dbReference>
<dbReference type="PANTHER" id="PTHR11059:SF0">
    <property type="entry name" value="DNA REPAIR PROTEIN RECN"/>
    <property type="match status" value="1"/>
</dbReference>
<dbReference type="GO" id="GO:0005524">
    <property type="term" value="F:ATP binding"/>
    <property type="evidence" value="ECO:0007669"/>
    <property type="project" value="UniProtKB-KW"/>
</dbReference>
<dbReference type="Pfam" id="PF02463">
    <property type="entry name" value="SMC_N"/>
    <property type="match status" value="1"/>
</dbReference>
<dbReference type="GO" id="GO:0009432">
    <property type="term" value="P:SOS response"/>
    <property type="evidence" value="ECO:0007669"/>
    <property type="project" value="TreeGrafter"/>
</dbReference>
<keyword evidence="13" id="KW-1185">Reference proteome</keyword>
<evidence type="ECO:0000313" key="12">
    <source>
        <dbReference type="EMBL" id="AOW19191.1"/>
    </source>
</evidence>
<sequence length="550" mass="61890">MLSTLSIKNYALIDQLNVKFNDGLSIITGETGAGKSILLGALGLVLGKRADVSYLKDTTQKCIVEAEFNIQNYSLESFFSEEDLDFEQLTIIRREILPSGKSRAFINDTPTTLSVLNSLSEKLIDVHSQHQTLALSDTAYQFKIIDALASNESKIASYKRGLAIYNQHKKELVEMLDVQQEEKQHYEYNLYLYNELETAGLTIGEQEKIEQELELLNNVEEIKLNLTEALEISENEEVGIASLISLFKSKLNKIAGYSEVYNSLSERVESLDIELKDVIQEIEDANENVSYNPSEIEKLNDRLQLIYDLLKKHSAANIDELLQVYESLSEKVYQVENSSKVITDKRQDIEKVSIELNKLALSIHKKREKVIPVFIKKMESNLSNLGMENSRFQLNLTRSDTFFTNGKDELKLLFSANKGGNFGELKKVASGGELSRIMLAVKSILSEYINLPTIIFDEIDTGVSGEISNKMGDIMSQMSTNMQVISITHLPQIAAKGKQHYKVYKEEISNVISTQLKLLSSSERVNEIAEMLGGKNLTDSALTHAKELLN</sequence>
<feature type="coiled-coil region" evidence="10">
    <location>
        <begin position="261"/>
        <end position="288"/>
    </location>
</feature>
<dbReference type="AlphaFoldDB" id="A0A1D8P3T0"/>
<dbReference type="GO" id="GO:0006310">
    <property type="term" value="P:DNA recombination"/>
    <property type="evidence" value="ECO:0007669"/>
    <property type="project" value="InterPro"/>
</dbReference>